<gene>
    <name evidence="1" type="ORF">FYJ74_01550</name>
</gene>
<dbReference type="Gene3D" id="3.40.30.10">
    <property type="entry name" value="Glutaredoxin"/>
    <property type="match status" value="1"/>
</dbReference>
<evidence type="ECO:0000313" key="2">
    <source>
        <dbReference type="Proteomes" id="UP000473699"/>
    </source>
</evidence>
<sequence>MKVTVYGTMNCPDTVDALREYKARGIAVEFRNIDADIKTLKEFLKLRDTEKVFADARQEHFVGVPCVVKEDGSLTLDWESLL</sequence>
<proteinExistence type="predicted"/>
<evidence type="ECO:0000313" key="1">
    <source>
        <dbReference type="EMBL" id="MST54741.1"/>
    </source>
</evidence>
<dbReference type="SUPFAM" id="SSF52833">
    <property type="entry name" value="Thioredoxin-like"/>
    <property type="match status" value="1"/>
</dbReference>
<dbReference type="EMBL" id="VUNH01000001">
    <property type="protein sequence ID" value="MST54741.1"/>
    <property type="molecule type" value="Genomic_DNA"/>
</dbReference>
<organism evidence="1 2">
    <name type="scientific">Pyramidobacter porci</name>
    <dbReference type="NCBI Taxonomy" id="2605789"/>
    <lineage>
        <taxon>Bacteria</taxon>
        <taxon>Thermotogati</taxon>
        <taxon>Synergistota</taxon>
        <taxon>Synergistia</taxon>
        <taxon>Synergistales</taxon>
        <taxon>Dethiosulfovibrionaceae</taxon>
        <taxon>Pyramidobacter</taxon>
    </lineage>
</organism>
<reference evidence="1 2" key="1">
    <citation type="submission" date="2019-08" db="EMBL/GenBank/DDBJ databases">
        <title>In-depth cultivation of the pig gut microbiome towards novel bacterial diversity and tailored functional studies.</title>
        <authorList>
            <person name="Wylensek D."/>
            <person name="Hitch T.C.A."/>
            <person name="Clavel T."/>
        </authorList>
    </citation>
    <scope>NUCLEOTIDE SEQUENCE [LARGE SCALE GENOMIC DNA]</scope>
    <source>
        <strain evidence="1 2">SM-530-WT-4B</strain>
    </source>
</reference>
<dbReference type="Proteomes" id="UP000473699">
    <property type="component" value="Unassembled WGS sequence"/>
</dbReference>
<dbReference type="RefSeq" id="WP_154527859.1">
    <property type="nucleotide sequence ID" value="NZ_VUNH01000001.1"/>
</dbReference>
<dbReference type="InterPro" id="IPR036249">
    <property type="entry name" value="Thioredoxin-like_sf"/>
</dbReference>
<comment type="caution">
    <text evidence="1">The sequence shown here is derived from an EMBL/GenBank/DDBJ whole genome shotgun (WGS) entry which is preliminary data.</text>
</comment>
<name>A0A6L5Y961_9BACT</name>
<protein>
    <submittedName>
        <fullName evidence="1">Glutaredoxin</fullName>
    </submittedName>
</protein>
<accession>A0A6L5Y961</accession>
<dbReference type="AlphaFoldDB" id="A0A6L5Y961"/>
<keyword evidence="2" id="KW-1185">Reference proteome</keyword>